<dbReference type="PANTHER" id="PTHR46082">
    <property type="entry name" value="ATP/GTP-BINDING PROTEIN-RELATED"/>
    <property type="match status" value="1"/>
</dbReference>
<dbReference type="AlphaFoldDB" id="A0A9P9K8G8"/>
<reference evidence="1" key="1">
    <citation type="journal article" date="2021" name="Nat. Commun.">
        <title>Genetic determinants of endophytism in the Arabidopsis root mycobiome.</title>
        <authorList>
            <person name="Mesny F."/>
            <person name="Miyauchi S."/>
            <person name="Thiergart T."/>
            <person name="Pickel B."/>
            <person name="Atanasova L."/>
            <person name="Karlsson M."/>
            <person name="Huettel B."/>
            <person name="Barry K.W."/>
            <person name="Haridas S."/>
            <person name="Chen C."/>
            <person name="Bauer D."/>
            <person name="Andreopoulos W."/>
            <person name="Pangilinan J."/>
            <person name="LaButti K."/>
            <person name="Riley R."/>
            <person name="Lipzen A."/>
            <person name="Clum A."/>
            <person name="Drula E."/>
            <person name="Henrissat B."/>
            <person name="Kohler A."/>
            <person name="Grigoriev I.V."/>
            <person name="Martin F.M."/>
            <person name="Hacquard S."/>
        </authorList>
    </citation>
    <scope>NUCLEOTIDE SEQUENCE</scope>
    <source>
        <strain evidence="1">FSSC 5 MPI-SDFR-AT-0091</strain>
    </source>
</reference>
<dbReference type="OrthoDB" id="20872at2759"/>
<sequence length="302" mass="34300">MEHHNIIITCLSTAQYGTNNAAILLIHPAHTFPSIRLGLMVEIGDAVPSKADKCLGDLIFGTRVMQYDPGKIVRNGQIQPMAIPKVPQQLLCTAVSALRLKHKVESNRDSSILQEIFKGHSEDSRPNSPDCLFDGCDYSKPVLRDRQTTDDPLIYYGAIAFGNQAMRCVTTRNKVPRRLDVLFRNGRRWPKTLPPCPPIWRMYGYSESHKNKEWQKNAVALLRLRMSSCIERSPAAIARLPQTQFNARTEIPKVYVLQYASQHVPYHTNATANTVPQGEFLSRFPVPSWISIINLFERYWAL</sequence>
<protein>
    <submittedName>
        <fullName evidence="1">Uncharacterized protein</fullName>
    </submittedName>
</protein>
<dbReference type="PANTHER" id="PTHR46082:SF11">
    <property type="entry name" value="AAA+ ATPASE DOMAIN-CONTAINING PROTEIN-RELATED"/>
    <property type="match status" value="1"/>
</dbReference>
<dbReference type="InterPro" id="IPR035994">
    <property type="entry name" value="Nucleoside_phosphorylase_sf"/>
</dbReference>
<keyword evidence="2" id="KW-1185">Reference proteome</keyword>
<evidence type="ECO:0000313" key="1">
    <source>
        <dbReference type="EMBL" id="KAH7243839.1"/>
    </source>
</evidence>
<name>A0A9P9K8G8_FUSSL</name>
<dbReference type="Proteomes" id="UP000736672">
    <property type="component" value="Unassembled WGS sequence"/>
</dbReference>
<dbReference type="EMBL" id="JAGTJS010000018">
    <property type="protein sequence ID" value="KAH7243839.1"/>
    <property type="molecule type" value="Genomic_DNA"/>
</dbReference>
<dbReference type="GO" id="GO:0003824">
    <property type="term" value="F:catalytic activity"/>
    <property type="evidence" value="ECO:0007669"/>
    <property type="project" value="InterPro"/>
</dbReference>
<organism evidence="1 2">
    <name type="scientific">Fusarium solani</name>
    <name type="common">Filamentous fungus</name>
    <dbReference type="NCBI Taxonomy" id="169388"/>
    <lineage>
        <taxon>Eukaryota</taxon>
        <taxon>Fungi</taxon>
        <taxon>Dikarya</taxon>
        <taxon>Ascomycota</taxon>
        <taxon>Pezizomycotina</taxon>
        <taxon>Sordariomycetes</taxon>
        <taxon>Hypocreomycetidae</taxon>
        <taxon>Hypocreales</taxon>
        <taxon>Nectriaceae</taxon>
        <taxon>Fusarium</taxon>
        <taxon>Fusarium solani species complex</taxon>
    </lineage>
</organism>
<dbReference type="GO" id="GO:0009116">
    <property type="term" value="P:nucleoside metabolic process"/>
    <property type="evidence" value="ECO:0007669"/>
    <property type="project" value="InterPro"/>
</dbReference>
<evidence type="ECO:0000313" key="2">
    <source>
        <dbReference type="Proteomes" id="UP000736672"/>
    </source>
</evidence>
<proteinExistence type="predicted"/>
<accession>A0A9P9K8G8</accession>
<dbReference type="Gene3D" id="3.40.50.1580">
    <property type="entry name" value="Nucleoside phosphorylase domain"/>
    <property type="match status" value="1"/>
</dbReference>
<gene>
    <name evidence="1" type="ORF">B0J15DRAFT_469741</name>
</gene>
<dbReference type="InterPro" id="IPR053137">
    <property type="entry name" value="NLR-like"/>
</dbReference>
<comment type="caution">
    <text evidence="1">The sequence shown here is derived from an EMBL/GenBank/DDBJ whole genome shotgun (WGS) entry which is preliminary data.</text>
</comment>